<dbReference type="EMBL" id="FOVN01000001">
    <property type="protein sequence ID" value="SFN45195.1"/>
    <property type="molecule type" value="Genomic_DNA"/>
</dbReference>
<evidence type="ECO:0000259" key="2">
    <source>
        <dbReference type="Pfam" id="PF03713"/>
    </source>
</evidence>
<keyword evidence="1" id="KW-1133">Transmembrane helix</keyword>
<dbReference type="OrthoDB" id="517560at2"/>
<name>A0A1I4Z4J7_9FLAO</name>
<feature type="transmembrane region" description="Helical" evidence="1">
    <location>
        <begin position="12"/>
        <end position="32"/>
    </location>
</feature>
<keyword evidence="1" id="KW-0812">Transmembrane</keyword>
<sequence>MENKQDNKKKYGKFFAMIATSMVAMFLLMYTHSYQVIDHFWFSETRLFMTIIMGGSMIIIMLAYMLNMYNSKSANTAIFGLGAMMIIGAIWLVRSQVTVSDTDYMEGMIPHHSIAILTSDRAVIKDVRVRKLADKIIKAQRKEIMEMQWLIKDIKENGIVETENDRLQRAVPEFKGQLEKETKNIEK</sequence>
<proteinExistence type="predicted"/>
<dbReference type="Gene3D" id="1.20.1260.10">
    <property type="match status" value="1"/>
</dbReference>
<evidence type="ECO:0000256" key="1">
    <source>
        <dbReference type="SAM" id="Phobius"/>
    </source>
</evidence>
<accession>A0A1I4Z4J7</accession>
<dbReference type="Pfam" id="PF03713">
    <property type="entry name" value="DUF305"/>
    <property type="match status" value="1"/>
</dbReference>
<dbReference type="RefSeq" id="WP_092206069.1">
    <property type="nucleotide sequence ID" value="NZ_FOVN01000001.1"/>
</dbReference>
<keyword evidence="1" id="KW-0472">Membrane</keyword>
<gene>
    <name evidence="3" type="ORF">SAMN04487989_101510</name>
</gene>
<reference evidence="4" key="1">
    <citation type="submission" date="2016-10" db="EMBL/GenBank/DDBJ databases">
        <authorList>
            <person name="Varghese N."/>
            <person name="Submissions S."/>
        </authorList>
    </citation>
    <scope>NUCLEOTIDE SEQUENCE [LARGE SCALE GENOMIC DNA]</scope>
    <source>
        <strain evidence="4">DSM 23925</strain>
    </source>
</reference>
<evidence type="ECO:0000313" key="4">
    <source>
        <dbReference type="Proteomes" id="UP000198705"/>
    </source>
</evidence>
<dbReference type="Proteomes" id="UP000198705">
    <property type="component" value="Unassembled WGS sequence"/>
</dbReference>
<organism evidence="3 4">
    <name type="scientific">Bizionia echini</name>
    <dbReference type="NCBI Taxonomy" id="649333"/>
    <lineage>
        <taxon>Bacteria</taxon>
        <taxon>Pseudomonadati</taxon>
        <taxon>Bacteroidota</taxon>
        <taxon>Flavobacteriia</taxon>
        <taxon>Flavobacteriales</taxon>
        <taxon>Flavobacteriaceae</taxon>
        <taxon>Bizionia</taxon>
    </lineage>
</organism>
<feature type="domain" description="DUF305" evidence="2">
    <location>
        <begin position="101"/>
        <end position="155"/>
    </location>
</feature>
<feature type="transmembrane region" description="Helical" evidence="1">
    <location>
        <begin position="47"/>
        <end position="66"/>
    </location>
</feature>
<keyword evidence="4" id="KW-1185">Reference proteome</keyword>
<protein>
    <recommendedName>
        <fullName evidence="2">DUF305 domain-containing protein</fullName>
    </recommendedName>
</protein>
<evidence type="ECO:0000313" key="3">
    <source>
        <dbReference type="EMBL" id="SFN45195.1"/>
    </source>
</evidence>
<dbReference type="InterPro" id="IPR005183">
    <property type="entry name" value="DUF305_CopM-like"/>
</dbReference>
<dbReference type="InterPro" id="IPR012347">
    <property type="entry name" value="Ferritin-like"/>
</dbReference>
<feature type="transmembrane region" description="Helical" evidence="1">
    <location>
        <begin position="73"/>
        <end position="93"/>
    </location>
</feature>
<dbReference type="AlphaFoldDB" id="A0A1I4Z4J7"/>